<dbReference type="InterPro" id="IPR001128">
    <property type="entry name" value="Cyt_P450"/>
</dbReference>
<dbReference type="InterPro" id="IPR002401">
    <property type="entry name" value="Cyt_P450_E_grp-I"/>
</dbReference>
<sequence length="510" mass="57467">MDPPQGSSPMAFAATTALFFLAALLLLLWKWLPLVSAKRISNLPPAVPGLPLIGNLHQLKEKKPHQTFARWAETYGPIYSIRTGASSVVVLNSTALAKEALVTRFSSISTRKLSKALTLLTSNKAMVATSDYGDFHRMVKRFILSSVLGSNAQMRHRGLRDTLIENVLGYLRAQIKDEPLRAVNLRPGFQMELFSLALKEAVGRSLESIFVEELGSEISKREMFNILVVDPMMGAIDVDWRDFFPYLRWVPNNGLEKRITQVLERKMAVTRALINEQRRRIASGEPIDCYLDFLLSEGDALSEEQLTSLVWEVIIEASDTTMVTTEWAMYELAKNEEIQERLYEEIKEVCGSEKLSEEHLPQLPYLSAVFHETLRGHSPVPIIPLRYVHEDTQLGGYHILSGTEIAINLYACNMDGREWEMPEKWNPSRFLDEGSKSIDLRRTMSFGGGKRACAGSLQAMLITCAAVGRFIQEFQWRLKEGQEGDTDTVQLTGVKLQPLQAYITPRCLVA</sequence>
<keyword evidence="6 7" id="KW-0408">Iron</keyword>
<keyword evidence="4" id="KW-1133">Transmembrane helix</keyword>
<keyword evidence="7" id="KW-0560">Oxidoreductase</keyword>
<keyword evidence="6 7" id="KW-0479">Metal-binding</keyword>
<evidence type="ECO:0000256" key="1">
    <source>
        <dbReference type="ARBA" id="ARBA00004167"/>
    </source>
</evidence>
<keyword evidence="3" id="KW-0812">Transmembrane</keyword>
<dbReference type="GO" id="GO:0005783">
    <property type="term" value="C:endoplasmic reticulum"/>
    <property type="evidence" value="ECO:0007669"/>
    <property type="project" value="TreeGrafter"/>
</dbReference>
<dbReference type="PRINTS" id="PR00463">
    <property type="entry name" value="EP450I"/>
</dbReference>
<evidence type="ECO:0000256" key="3">
    <source>
        <dbReference type="ARBA" id="ARBA00022692"/>
    </source>
</evidence>
<evidence type="ECO:0000256" key="2">
    <source>
        <dbReference type="ARBA" id="ARBA00010617"/>
    </source>
</evidence>
<dbReference type="PROSITE" id="PS00086">
    <property type="entry name" value="CYTOCHROME_P450"/>
    <property type="match status" value="1"/>
</dbReference>
<dbReference type="GO" id="GO:0020037">
    <property type="term" value="F:heme binding"/>
    <property type="evidence" value="ECO:0007669"/>
    <property type="project" value="InterPro"/>
</dbReference>
<keyword evidence="10" id="KW-1185">Reference proteome</keyword>
<dbReference type="GO" id="GO:0009707">
    <property type="term" value="C:chloroplast outer membrane"/>
    <property type="evidence" value="ECO:0007669"/>
    <property type="project" value="TreeGrafter"/>
</dbReference>
<evidence type="ECO:0000313" key="10">
    <source>
        <dbReference type="Proteomes" id="UP000663760"/>
    </source>
</evidence>
<evidence type="ECO:0000256" key="5">
    <source>
        <dbReference type="ARBA" id="ARBA00023136"/>
    </source>
</evidence>
<dbReference type="EMBL" id="LR746272">
    <property type="protein sequence ID" value="CAA7402925.1"/>
    <property type="molecule type" value="Genomic_DNA"/>
</dbReference>
<organism evidence="9 10">
    <name type="scientific">Spirodela intermedia</name>
    <name type="common">Intermediate duckweed</name>
    <dbReference type="NCBI Taxonomy" id="51605"/>
    <lineage>
        <taxon>Eukaryota</taxon>
        <taxon>Viridiplantae</taxon>
        <taxon>Streptophyta</taxon>
        <taxon>Embryophyta</taxon>
        <taxon>Tracheophyta</taxon>
        <taxon>Spermatophyta</taxon>
        <taxon>Magnoliopsida</taxon>
        <taxon>Liliopsida</taxon>
        <taxon>Araceae</taxon>
        <taxon>Lemnoideae</taxon>
        <taxon>Spirodela</taxon>
    </lineage>
</organism>
<keyword evidence="5" id="KW-0472">Membrane</keyword>
<dbReference type="Proteomes" id="UP000663760">
    <property type="component" value="Chromosome 9"/>
</dbReference>
<gene>
    <name evidence="9" type="ORF">SI8410_09013603</name>
</gene>
<dbReference type="PRINTS" id="PR00385">
    <property type="entry name" value="P450"/>
</dbReference>
<dbReference type="PANTHER" id="PTHR47283:SF1">
    <property type="entry name" value="ENT-KAURENE OXIDASE, CHLOROPLASTIC"/>
    <property type="match status" value="1"/>
</dbReference>
<dbReference type="Gene3D" id="1.10.630.10">
    <property type="entry name" value="Cytochrome P450"/>
    <property type="match status" value="1"/>
</dbReference>
<comment type="subcellular location">
    <subcellularLocation>
        <location evidence="1">Membrane</location>
        <topology evidence="1">Single-pass membrane protein</topology>
    </subcellularLocation>
</comment>
<dbReference type="Pfam" id="PF00067">
    <property type="entry name" value="p450"/>
    <property type="match status" value="1"/>
</dbReference>
<comment type="similarity">
    <text evidence="2 7">Belongs to the cytochrome P450 family.</text>
</comment>
<keyword evidence="6 7" id="KW-0349">Heme</keyword>
<feature type="signal peptide" evidence="8">
    <location>
        <begin position="1"/>
        <end position="37"/>
    </location>
</feature>
<dbReference type="CDD" id="cd11075">
    <property type="entry name" value="CYP77_89"/>
    <property type="match status" value="1"/>
</dbReference>
<dbReference type="OrthoDB" id="2789670at2759"/>
<evidence type="ECO:0000313" key="9">
    <source>
        <dbReference type="EMBL" id="CAA7402925.1"/>
    </source>
</evidence>
<dbReference type="PANTHER" id="PTHR47283">
    <property type="entry name" value="ENT-KAURENE OXIDASE, CHLOROPLASTIC"/>
    <property type="match status" value="1"/>
</dbReference>
<evidence type="ECO:0000256" key="4">
    <source>
        <dbReference type="ARBA" id="ARBA00022989"/>
    </source>
</evidence>
<evidence type="ECO:0000256" key="8">
    <source>
        <dbReference type="SAM" id="SignalP"/>
    </source>
</evidence>
<dbReference type="SUPFAM" id="SSF48264">
    <property type="entry name" value="Cytochrome P450"/>
    <property type="match status" value="1"/>
</dbReference>
<feature type="binding site" description="axial binding residue" evidence="6">
    <location>
        <position position="453"/>
    </location>
    <ligand>
        <name>heme</name>
        <dbReference type="ChEBI" id="CHEBI:30413"/>
    </ligand>
    <ligandPart>
        <name>Fe</name>
        <dbReference type="ChEBI" id="CHEBI:18248"/>
    </ligandPart>
</feature>
<comment type="cofactor">
    <cofactor evidence="6">
        <name>heme</name>
        <dbReference type="ChEBI" id="CHEBI:30413"/>
    </cofactor>
</comment>
<dbReference type="FunFam" id="1.10.630.10:FF:000421">
    <property type="entry name" value="Kaurene oxidase2"/>
    <property type="match status" value="1"/>
</dbReference>
<accession>A0A7I8L0W9</accession>
<dbReference type="GO" id="GO:0052615">
    <property type="term" value="F:ent-kaurene oxidase activity"/>
    <property type="evidence" value="ECO:0007669"/>
    <property type="project" value="InterPro"/>
</dbReference>
<dbReference type="GO" id="GO:0009686">
    <property type="term" value="P:gibberellin biosynthetic process"/>
    <property type="evidence" value="ECO:0007669"/>
    <property type="project" value="InterPro"/>
</dbReference>
<evidence type="ECO:0000256" key="6">
    <source>
        <dbReference type="PIRSR" id="PIRSR602401-1"/>
    </source>
</evidence>
<name>A0A7I8L0W9_SPIIN</name>
<dbReference type="InterPro" id="IPR044225">
    <property type="entry name" value="KO_chloroplastic"/>
</dbReference>
<evidence type="ECO:0000256" key="7">
    <source>
        <dbReference type="RuleBase" id="RU000461"/>
    </source>
</evidence>
<keyword evidence="8" id="KW-0732">Signal</keyword>
<dbReference type="GO" id="GO:0016709">
    <property type="term" value="F:oxidoreductase activity, acting on paired donors, with incorporation or reduction of molecular oxygen, NAD(P)H as one donor, and incorporation of one atom of oxygen"/>
    <property type="evidence" value="ECO:0007669"/>
    <property type="project" value="TreeGrafter"/>
</dbReference>
<feature type="chain" id="PRO_5029508911" evidence="8">
    <location>
        <begin position="38"/>
        <end position="510"/>
    </location>
</feature>
<dbReference type="AlphaFoldDB" id="A0A7I8L0W9"/>
<dbReference type="InterPro" id="IPR036396">
    <property type="entry name" value="Cyt_P450_sf"/>
</dbReference>
<proteinExistence type="inferred from homology"/>
<dbReference type="GO" id="GO:0005506">
    <property type="term" value="F:iron ion binding"/>
    <property type="evidence" value="ECO:0007669"/>
    <property type="project" value="InterPro"/>
</dbReference>
<dbReference type="InterPro" id="IPR017972">
    <property type="entry name" value="Cyt_P450_CS"/>
</dbReference>
<protein>
    <submittedName>
        <fullName evidence="9">Uncharacterized protein</fullName>
    </submittedName>
</protein>
<reference evidence="9" key="1">
    <citation type="submission" date="2020-02" db="EMBL/GenBank/DDBJ databases">
        <authorList>
            <person name="Scholz U."/>
            <person name="Mascher M."/>
            <person name="Fiebig A."/>
        </authorList>
    </citation>
    <scope>NUCLEOTIDE SEQUENCE</scope>
</reference>
<dbReference type="GO" id="GO:0010241">
    <property type="term" value="P:ent-kaurene oxidation to kaurenoic acid"/>
    <property type="evidence" value="ECO:0007669"/>
    <property type="project" value="InterPro"/>
</dbReference>
<keyword evidence="7" id="KW-0503">Monooxygenase</keyword>